<reference evidence="17 18" key="1">
    <citation type="journal article" date="2022" name="Nat. Plants">
        <title>Genomes of leafy and leafless Platanthera orchids illuminate the evolution of mycoheterotrophy.</title>
        <authorList>
            <person name="Li M.H."/>
            <person name="Liu K.W."/>
            <person name="Li Z."/>
            <person name="Lu H.C."/>
            <person name="Ye Q.L."/>
            <person name="Zhang D."/>
            <person name="Wang J.Y."/>
            <person name="Li Y.F."/>
            <person name="Zhong Z.M."/>
            <person name="Liu X."/>
            <person name="Yu X."/>
            <person name="Liu D.K."/>
            <person name="Tu X.D."/>
            <person name="Liu B."/>
            <person name="Hao Y."/>
            <person name="Liao X.Y."/>
            <person name="Jiang Y.T."/>
            <person name="Sun W.H."/>
            <person name="Chen J."/>
            <person name="Chen Y.Q."/>
            <person name="Ai Y."/>
            <person name="Zhai J.W."/>
            <person name="Wu S.S."/>
            <person name="Zhou Z."/>
            <person name="Hsiao Y.Y."/>
            <person name="Wu W.L."/>
            <person name="Chen Y.Y."/>
            <person name="Lin Y.F."/>
            <person name="Hsu J.L."/>
            <person name="Li C.Y."/>
            <person name="Wang Z.W."/>
            <person name="Zhao X."/>
            <person name="Zhong W.Y."/>
            <person name="Ma X.K."/>
            <person name="Ma L."/>
            <person name="Huang J."/>
            <person name="Chen G.Z."/>
            <person name="Huang M.Z."/>
            <person name="Huang L."/>
            <person name="Peng D.H."/>
            <person name="Luo Y.B."/>
            <person name="Zou S.Q."/>
            <person name="Chen S.P."/>
            <person name="Lan S."/>
            <person name="Tsai W.C."/>
            <person name="Van de Peer Y."/>
            <person name="Liu Z.J."/>
        </authorList>
    </citation>
    <scope>NUCLEOTIDE SEQUENCE [LARGE SCALE GENOMIC DNA]</scope>
    <source>
        <strain evidence="17">Lor287</strain>
    </source>
</reference>
<evidence type="ECO:0000313" key="17">
    <source>
        <dbReference type="EMBL" id="KAK8948832.1"/>
    </source>
</evidence>
<dbReference type="SUPFAM" id="SSF57903">
    <property type="entry name" value="FYVE/PHD zinc finger"/>
    <property type="match status" value="1"/>
</dbReference>
<dbReference type="InterPro" id="IPR011011">
    <property type="entry name" value="Znf_FYVE_PHD"/>
</dbReference>
<dbReference type="Gene3D" id="2.30.30.140">
    <property type="match status" value="2"/>
</dbReference>
<keyword evidence="9" id="KW-0539">Nucleus</keyword>
<sequence>MPPLLEKFVHEEEEVDHPMRYLPIRHVYSSTTPCVSSSGSSNVVSKKVKARKQLIVEEDENAGEEKQLTDLFHGGLRWGNGGKPLLVYCRRLKKPRVMLELEEPGYSMPSVVKSEYCSDVDLESDKDKGKDVKRDEEGNDGNLLGSEGHLVDDRSRARNRKSVNFELRSLGAVAVDSDDNAAGDTGRRASRRLVGANTRVSGNIGRSGPKDSSDSRTGKKWVGLNFEGADPYAFVGLTCKVFWPMDDDWYKGSVISYDSGSHQHHIKYDDGDEEHLIAVDEKIKFYVSFVEIKLLNLKLLISKSQKGSDHYEMLSLAVISEHCDVLEPGDVVWAKLAGHAVWPALIVNEPCGGASGEKPVRREQSFFVQFFGTHDFARVSLKQVMPFGKGVYYSLDLKCKQASFAQSLDEVKLYLSNQQFPERMLQLQKTMGLSHGKDATEEKKDDSSSFDELMEFADDCIYLPIEIGNIRVTSLGRVVRDSAYFHSKHQVWPEGYTAYRKFTSVIDPSMIAVYKMEVLRNPKSISRPLFRVTTDDGEQIDGLSPTACWKEVYERVRRIQGYGSLAEVEGCDLQKSGTYMFGFSIPLISKYIQCRSGLKNMESLPAGYRAVRIEWKDLDRCNVCHMDEEYEGNLFLQCDKCRMMVHARCYGELGPMDGELWHCKLCRNGAPRSSPPCCLCPIIGGAMKPTTDGRWAHLACAIWIPETCLSDVTKMEPIDGINRIHKDRWKLLCSICHVTYGACIQCSNSSCCTAYHPLCARAAGYCVELEDEDKIHLMSLDDDDGQCVRLISFCKRHSQPSSERTPIDEGLTFHGKLDSFYVPLPNISGCARTEPYNFARRRGQKEPQVLAAASTKRLYVENQPYLVTGYCQNGIVSGISSNKSMQTVCSSGDQRLKSQPETSVKVSSMSEKYENMKSTFRTRLAFGKSRIHGFGVFAKLSHRAGDMVIEYSGELVRPSIADIREHCIYNSLVGAGTYMFRIDNERVVDATKAGSIAHLINHSCEPNCYSRVISVNGDEHIIIFAKRDISQWEELTYDYRFFSKDELACYCGFPRCRGIVNDAEERVVKIDVPRSNLRIWDGE</sequence>
<dbReference type="GO" id="GO:0008168">
    <property type="term" value="F:methyltransferase activity"/>
    <property type="evidence" value="ECO:0007669"/>
    <property type="project" value="UniProtKB-KW"/>
</dbReference>
<feature type="compositionally biased region" description="Basic and acidic residues" evidence="11">
    <location>
        <begin position="123"/>
        <end position="136"/>
    </location>
</feature>
<keyword evidence="2" id="KW-0489">Methyltransferase</keyword>
<evidence type="ECO:0000256" key="11">
    <source>
        <dbReference type="SAM" id="MobiDB-lite"/>
    </source>
</evidence>
<dbReference type="SMART" id="SM00249">
    <property type="entry name" value="PHD"/>
    <property type="match status" value="2"/>
</dbReference>
<dbReference type="InterPro" id="IPR019786">
    <property type="entry name" value="Zinc_finger_PHD-type_CS"/>
</dbReference>
<dbReference type="InterPro" id="IPR000313">
    <property type="entry name" value="PWWP_dom"/>
</dbReference>
<keyword evidence="5" id="KW-0479">Metal-binding</keyword>
<dbReference type="PROSITE" id="PS50280">
    <property type="entry name" value="SET"/>
    <property type="match status" value="1"/>
</dbReference>
<dbReference type="InterPro" id="IPR050701">
    <property type="entry name" value="Histone_Mod_Regulator"/>
</dbReference>
<dbReference type="Gene3D" id="3.30.160.360">
    <property type="match status" value="1"/>
</dbReference>
<gene>
    <name evidence="17" type="primary">ATX1</name>
    <name evidence="17" type="ORF">KSP39_PZI005385</name>
</gene>
<dbReference type="SMART" id="SM00541">
    <property type="entry name" value="FYRN"/>
    <property type="match status" value="1"/>
</dbReference>
<dbReference type="PROSITE" id="PS01359">
    <property type="entry name" value="ZF_PHD_1"/>
    <property type="match status" value="1"/>
</dbReference>
<proteinExistence type="predicted"/>
<dbReference type="FunFam" id="3.30.40.10:FF:000293">
    <property type="entry name" value="Histone-lysine N-methyltransferase"/>
    <property type="match status" value="1"/>
</dbReference>
<dbReference type="InterPro" id="IPR003616">
    <property type="entry name" value="Post-SET_dom"/>
</dbReference>
<evidence type="ECO:0000259" key="15">
    <source>
        <dbReference type="PROSITE" id="PS50868"/>
    </source>
</evidence>
<name>A0AAP0BSG6_9ASPA</name>
<feature type="region of interest" description="Disordered" evidence="11">
    <location>
        <begin position="122"/>
        <end position="151"/>
    </location>
</feature>
<dbReference type="AlphaFoldDB" id="A0AAP0BSG6"/>
<keyword evidence="4" id="KW-0949">S-adenosyl-L-methionine</keyword>
<dbReference type="GO" id="GO:0140993">
    <property type="term" value="F:histone modifying activity"/>
    <property type="evidence" value="ECO:0007669"/>
    <property type="project" value="UniProtKB-ARBA"/>
</dbReference>
<dbReference type="Pfam" id="PF05965">
    <property type="entry name" value="FYRC"/>
    <property type="match status" value="1"/>
</dbReference>
<comment type="caution">
    <text evidence="17">The sequence shown here is derived from an EMBL/GenBank/DDBJ whole genome shotgun (WGS) entry which is preliminary data.</text>
</comment>
<dbReference type="EMBL" id="JBBWWQ010000004">
    <property type="protein sequence ID" value="KAK8948832.1"/>
    <property type="molecule type" value="Genomic_DNA"/>
</dbReference>
<dbReference type="InterPro" id="IPR003889">
    <property type="entry name" value="FYrich_C"/>
</dbReference>
<dbReference type="SUPFAM" id="SSF82199">
    <property type="entry name" value="SET domain"/>
    <property type="match status" value="1"/>
</dbReference>
<feature type="domain" description="SET" evidence="13">
    <location>
        <begin position="922"/>
        <end position="1040"/>
    </location>
</feature>
<dbReference type="SMART" id="SM00293">
    <property type="entry name" value="PWWP"/>
    <property type="match status" value="1"/>
</dbReference>
<dbReference type="InterPro" id="IPR001214">
    <property type="entry name" value="SET_dom"/>
</dbReference>
<dbReference type="InterPro" id="IPR001965">
    <property type="entry name" value="Znf_PHD"/>
</dbReference>
<dbReference type="InterPro" id="IPR041956">
    <property type="entry name" value="ATX1/2_ePHD"/>
</dbReference>
<dbReference type="PROSITE" id="PS51805">
    <property type="entry name" value="EPHD"/>
    <property type="match status" value="1"/>
</dbReference>
<evidence type="ECO:0000259" key="16">
    <source>
        <dbReference type="PROSITE" id="PS51805"/>
    </source>
</evidence>
<dbReference type="CDD" id="cd15662">
    <property type="entry name" value="ePHD_ATX1_2_like"/>
    <property type="match status" value="1"/>
</dbReference>
<comment type="subcellular location">
    <subcellularLocation>
        <location evidence="1">Nucleus</location>
    </subcellularLocation>
</comment>
<evidence type="ECO:0000256" key="5">
    <source>
        <dbReference type="ARBA" id="ARBA00022723"/>
    </source>
</evidence>
<evidence type="ECO:0000259" key="12">
    <source>
        <dbReference type="PROSITE" id="PS50016"/>
    </source>
</evidence>
<dbReference type="Pfam" id="PF00855">
    <property type="entry name" value="PWWP"/>
    <property type="match status" value="1"/>
</dbReference>
<dbReference type="Pfam" id="PF13832">
    <property type="entry name" value="zf-HC5HC2H_2"/>
    <property type="match status" value="1"/>
</dbReference>
<evidence type="ECO:0000256" key="1">
    <source>
        <dbReference type="ARBA" id="ARBA00004123"/>
    </source>
</evidence>
<accession>A0AAP0BSG6</accession>
<evidence type="ECO:0000259" key="13">
    <source>
        <dbReference type="PROSITE" id="PS50280"/>
    </source>
</evidence>
<dbReference type="InterPro" id="IPR003888">
    <property type="entry name" value="FYrich_N"/>
</dbReference>
<dbReference type="PANTHER" id="PTHR13793">
    <property type="entry name" value="PHD FINGER PROTEINS"/>
    <property type="match status" value="1"/>
</dbReference>
<feature type="domain" description="Post-SET" evidence="15">
    <location>
        <begin position="1045"/>
        <end position="1061"/>
    </location>
</feature>
<dbReference type="PROSITE" id="PS50868">
    <property type="entry name" value="POST_SET"/>
    <property type="match status" value="1"/>
</dbReference>
<evidence type="ECO:0000256" key="10">
    <source>
        <dbReference type="PROSITE-ProRule" id="PRU00146"/>
    </source>
</evidence>
<dbReference type="Proteomes" id="UP001418222">
    <property type="component" value="Unassembled WGS sequence"/>
</dbReference>
<dbReference type="GO" id="GO:0008270">
    <property type="term" value="F:zinc ion binding"/>
    <property type="evidence" value="ECO:0007669"/>
    <property type="project" value="UniProtKB-KW"/>
</dbReference>
<dbReference type="PROSITE" id="PS51543">
    <property type="entry name" value="FYRC"/>
    <property type="match status" value="1"/>
</dbReference>
<dbReference type="Gene3D" id="2.170.270.10">
    <property type="entry name" value="SET domain"/>
    <property type="match status" value="1"/>
</dbReference>
<dbReference type="PANTHER" id="PTHR13793:SF140">
    <property type="entry name" value="HISTONE-LYSINE N-METHYLTRANSFERASE ATX2"/>
    <property type="match status" value="1"/>
</dbReference>
<keyword evidence="7" id="KW-0862">Zinc</keyword>
<feature type="domain" description="PWWP" evidence="14">
    <location>
        <begin position="328"/>
        <end position="390"/>
    </location>
</feature>
<dbReference type="Pfam" id="PF13831">
    <property type="entry name" value="PHD_2"/>
    <property type="match status" value="1"/>
</dbReference>
<dbReference type="PROSITE" id="PS51542">
    <property type="entry name" value="FYRN"/>
    <property type="match status" value="1"/>
</dbReference>
<dbReference type="GO" id="GO:0006357">
    <property type="term" value="P:regulation of transcription by RNA polymerase II"/>
    <property type="evidence" value="ECO:0007669"/>
    <property type="project" value="TreeGrafter"/>
</dbReference>
<evidence type="ECO:0000256" key="4">
    <source>
        <dbReference type="ARBA" id="ARBA00022691"/>
    </source>
</evidence>
<evidence type="ECO:0000313" key="18">
    <source>
        <dbReference type="Proteomes" id="UP001418222"/>
    </source>
</evidence>
<feature type="domain" description="PHD-type" evidence="12">
    <location>
        <begin position="618"/>
        <end position="669"/>
    </location>
</feature>
<protein>
    <submittedName>
        <fullName evidence="17">Histone-lysine N-methyltransferase ATX1</fullName>
    </submittedName>
</protein>
<feature type="domain" description="PHD-type" evidence="16">
    <location>
        <begin position="674"/>
        <end position="798"/>
    </location>
</feature>
<keyword evidence="3" id="KW-0808">Transferase</keyword>
<dbReference type="PROSITE" id="PS50812">
    <property type="entry name" value="PWWP"/>
    <property type="match status" value="1"/>
</dbReference>
<evidence type="ECO:0000256" key="2">
    <source>
        <dbReference type="ARBA" id="ARBA00022603"/>
    </source>
</evidence>
<evidence type="ECO:0000256" key="6">
    <source>
        <dbReference type="ARBA" id="ARBA00022771"/>
    </source>
</evidence>
<dbReference type="Gene3D" id="3.30.40.10">
    <property type="entry name" value="Zinc/RING finger domain, C3HC4 (zinc finger)"/>
    <property type="match status" value="1"/>
</dbReference>
<evidence type="ECO:0000256" key="8">
    <source>
        <dbReference type="ARBA" id="ARBA00022853"/>
    </source>
</evidence>
<keyword evidence="18" id="KW-1185">Reference proteome</keyword>
<evidence type="ECO:0000256" key="9">
    <source>
        <dbReference type="ARBA" id="ARBA00023242"/>
    </source>
</evidence>
<dbReference type="InterPro" id="IPR034732">
    <property type="entry name" value="EPHD"/>
</dbReference>
<organism evidence="17 18">
    <name type="scientific">Platanthera zijinensis</name>
    <dbReference type="NCBI Taxonomy" id="2320716"/>
    <lineage>
        <taxon>Eukaryota</taxon>
        <taxon>Viridiplantae</taxon>
        <taxon>Streptophyta</taxon>
        <taxon>Embryophyta</taxon>
        <taxon>Tracheophyta</taxon>
        <taxon>Spermatophyta</taxon>
        <taxon>Magnoliopsida</taxon>
        <taxon>Liliopsida</taxon>
        <taxon>Asparagales</taxon>
        <taxon>Orchidaceae</taxon>
        <taxon>Orchidoideae</taxon>
        <taxon>Orchideae</taxon>
        <taxon>Orchidinae</taxon>
        <taxon>Platanthera</taxon>
    </lineage>
</organism>
<dbReference type="InterPro" id="IPR046341">
    <property type="entry name" value="SET_dom_sf"/>
</dbReference>
<dbReference type="PROSITE" id="PS50016">
    <property type="entry name" value="ZF_PHD_2"/>
    <property type="match status" value="1"/>
</dbReference>
<dbReference type="GO" id="GO:0032259">
    <property type="term" value="P:methylation"/>
    <property type="evidence" value="ECO:0007669"/>
    <property type="project" value="UniProtKB-KW"/>
</dbReference>
<dbReference type="CDD" id="cd20404">
    <property type="entry name" value="Tudor_Agenet_AtEML-like"/>
    <property type="match status" value="1"/>
</dbReference>
<evidence type="ECO:0000259" key="14">
    <source>
        <dbReference type="PROSITE" id="PS50812"/>
    </source>
</evidence>
<dbReference type="Pfam" id="PF05964">
    <property type="entry name" value="FYRN"/>
    <property type="match status" value="1"/>
</dbReference>
<dbReference type="CDD" id="cd10518">
    <property type="entry name" value="SET_SETD1-like"/>
    <property type="match status" value="1"/>
</dbReference>
<dbReference type="FunFam" id="2.170.270.10:FF:000040">
    <property type="entry name" value="Histone-lysine N-methyltransferase"/>
    <property type="match status" value="1"/>
</dbReference>
<dbReference type="GO" id="GO:0005634">
    <property type="term" value="C:nucleus"/>
    <property type="evidence" value="ECO:0007669"/>
    <property type="project" value="UniProtKB-SubCell"/>
</dbReference>
<keyword evidence="8" id="KW-0156">Chromatin regulator</keyword>
<dbReference type="GO" id="GO:0000785">
    <property type="term" value="C:chromatin"/>
    <property type="evidence" value="ECO:0007669"/>
    <property type="project" value="TreeGrafter"/>
</dbReference>
<evidence type="ECO:0000256" key="3">
    <source>
        <dbReference type="ARBA" id="ARBA00022679"/>
    </source>
</evidence>
<keyword evidence="6 10" id="KW-0863">Zinc-finger</keyword>
<dbReference type="Pfam" id="PF00856">
    <property type="entry name" value="SET"/>
    <property type="match status" value="1"/>
</dbReference>
<evidence type="ECO:0000256" key="7">
    <source>
        <dbReference type="ARBA" id="ARBA00022833"/>
    </source>
</evidence>
<dbReference type="InterPro" id="IPR019787">
    <property type="entry name" value="Znf_PHD-finger"/>
</dbReference>
<feature type="region of interest" description="Disordered" evidence="11">
    <location>
        <begin position="199"/>
        <end position="218"/>
    </location>
</feature>
<dbReference type="SMART" id="SM00542">
    <property type="entry name" value="FYRC"/>
    <property type="match status" value="1"/>
</dbReference>
<dbReference type="InterPro" id="IPR013083">
    <property type="entry name" value="Znf_RING/FYVE/PHD"/>
</dbReference>
<dbReference type="SMART" id="SM00317">
    <property type="entry name" value="SET"/>
    <property type="match status" value="1"/>
</dbReference>
<feature type="compositionally biased region" description="Basic and acidic residues" evidence="11">
    <location>
        <begin position="208"/>
        <end position="217"/>
    </location>
</feature>
<dbReference type="SUPFAM" id="SSF63748">
    <property type="entry name" value="Tudor/PWWP/MBT"/>
    <property type="match status" value="2"/>
</dbReference>